<evidence type="ECO:0000313" key="3">
    <source>
        <dbReference type="EMBL" id="AYM48232.1"/>
    </source>
</evidence>
<protein>
    <submittedName>
        <fullName evidence="3">Non-canonical purine NTP phosphatase</fullName>
        <ecNumber evidence="3">3.6.1.-</ecNumber>
    </submittedName>
</protein>
<keyword evidence="1 3" id="KW-0378">Hydrolase</keyword>
<dbReference type="AlphaFoldDB" id="A0A3G2C7D0"/>
<evidence type="ECO:0000256" key="2">
    <source>
        <dbReference type="ARBA" id="ARBA00023080"/>
    </source>
</evidence>
<dbReference type="EC" id="3.6.1.-" evidence="3"/>
<gene>
    <name evidence="3" type="primary">yjjX_2</name>
</gene>
<proteinExistence type="predicted"/>
<sequence>MYHVVAATTNPAKIKAISLAFDDVFGPTSIALKALKLIVESPNNPLEITKREPAHATE</sequence>
<name>A0A3G2C7D0_9GAMM</name>
<accession>A0A3G2C7D0</accession>
<dbReference type="InterPro" id="IPR029001">
    <property type="entry name" value="ITPase-like_fam"/>
</dbReference>
<reference evidence="3" key="1">
    <citation type="submission" date="2018-09" db="EMBL/GenBank/DDBJ databases">
        <title>Phylogenetic barriers to horizontal transfer of antimicrobial peptide resistance genes in the human gut microbiota.</title>
        <authorList>
            <person name="Kintses B."/>
            <person name="Mehi O."/>
            <person name="Ari E."/>
            <person name="Szamel M."/>
            <person name="Gyorkei A."/>
            <person name="Jangir P.K."/>
            <person name="Nagy I."/>
            <person name="Pal F."/>
            <person name="Fekete G."/>
            <person name="Tengolics R."/>
            <person name="Nyerges A."/>
            <person name="Liko I."/>
            <person name="Balint A."/>
            <person name="Molnar T."/>
            <person name="Balint B."/>
            <person name="Vasarhelyi B.M."/>
            <person name="Bustamante M."/>
            <person name="Papp B."/>
            <person name="Pal C."/>
        </authorList>
    </citation>
    <scope>NUCLEOTIDE SEQUENCE</scope>
</reference>
<organism evidence="3">
    <name type="scientific">uncultured Hafnia sp</name>
    <dbReference type="NCBI Taxonomy" id="374604"/>
    <lineage>
        <taxon>Bacteria</taxon>
        <taxon>Pseudomonadati</taxon>
        <taxon>Pseudomonadota</taxon>
        <taxon>Gammaproteobacteria</taxon>
        <taxon>Enterobacterales</taxon>
        <taxon>Hafniaceae</taxon>
        <taxon>Hafnia</taxon>
        <taxon>environmental samples</taxon>
    </lineage>
</organism>
<dbReference type="GO" id="GO:0016787">
    <property type="term" value="F:hydrolase activity"/>
    <property type="evidence" value="ECO:0007669"/>
    <property type="project" value="UniProtKB-KW"/>
</dbReference>
<evidence type="ECO:0000256" key="1">
    <source>
        <dbReference type="ARBA" id="ARBA00022801"/>
    </source>
</evidence>
<dbReference type="EMBL" id="MH883437">
    <property type="protein sequence ID" value="AYM48232.1"/>
    <property type="molecule type" value="Genomic_DNA"/>
</dbReference>
<dbReference type="SUPFAM" id="SSF52972">
    <property type="entry name" value="ITPase-like"/>
    <property type="match status" value="1"/>
</dbReference>
<keyword evidence="2" id="KW-0546">Nucleotide metabolism</keyword>
<dbReference type="GO" id="GO:0009117">
    <property type="term" value="P:nucleotide metabolic process"/>
    <property type="evidence" value="ECO:0007669"/>
    <property type="project" value="UniProtKB-KW"/>
</dbReference>